<accession>A0A3G1KNF4</accession>
<dbReference type="Gene3D" id="3.40.50.300">
    <property type="entry name" value="P-loop containing nucleotide triphosphate hydrolases"/>
    <property type="match status" value="1"/>
</dbReference>
<dbReference type="InterPro" id="IPR001482">
    <property type="entry name" value="T2SS/T4SS_dom"/>
</dbReference>
<dbReference type="Proteomes" id="UP000323521">
    <property type="component" value="Chromosome"/>
</dbReference>
<keyword evidence="3" id="KW-0067">ATP-binding</keyword>
<comment type="similarity">
    <text evidence="1">Belongs to the GSP E family.</text>
</comment>
<dbReference type="SUPFAM" id="SSF52540">
    <property type="entry name" value="P-loop containing nucleoside triphosphate hydrolases"/>
    <property type="match status" value="1"/>
</dbReference>
<dbReference type="AlphaFoldDB" id="A0A3G1KNF4"/>
<dbReference type="InterPro" id="IPR027417">
    <property type="entry name" value="P-loop_NTPase"/>
</dbReference>
<dbReference type="Gene3D" id="3.30.300.160">
    <property type="entry name" value="Type II secretion system, protein E, N-terminal domain"/>
    <property type="match status" value="1"/>
</dbReference>
<evidence type="ECO:0000256" key="2">
    <source>
        <dbReference type="ARBA" id="ARBA00022741"/>
    </source>
</evidence>
<evidence type="ECO:0000256" key="1">
    <source>
        <dbReference type="ARBA" id="ARBA00006611"/>
    </source>
</evidence>
<proteinExistence type="inferred from homology"/>
<keyword evidence="2" id="KW-0547">Nucleotide-binding</keyword>
<evidence type="ECO:0000259" key="4">
    <source>
        <dbReference type="PROSITE" id="PS00662"/>
    </source>
</evidence>
<dbReference type="GO" id="GO:0005886">
    <property type="term" value="C:plasma membrane"/>
    <property type="evidence" value="ECO:0007669"/>
    <property type="project" value="TreeGrafter"/>
</dbReference>
<dbReference type="PANTHER" id="PTHR30258:SF1">
    <property type="entry name" value="PROTEIN TRANSPORT PROTEIN HOFB HOMOLOG"/>
    <property type="match status" value="1"/>
</dbReference>
<dbReference type="GO" id="GO:0016887">
    <property type="term" value="F:ATP hydrolysis activity"/>
    <property type="evidence" value="ECO:0007669"/>
    <property type="project" value="TreeGrafter"/>
</dbReference>
<evidence type="ECO:0000313" key="6">
    <source>
        <dbReference type="Proteomes" id="UP000323521"/>
    </source>
</evidence>
<protein>
    <submittedName>
        <fullName evidence="5">Type II secretion system protein GspE</fullName>
    </submittedName>
</protein>
<organism evidence="5 6">
    <name type="scientific">Formimonas warabiya</name>
    <dbReference type="NCBI Taxonomy" id="1761012"/>
    <lineage>
        <taxon>Bacteria</taxon>
        <taxon>Bacillati</taxon>
        <taxon>Bacillota</taxon>
        <taxon>Clostridia</taxon>
        <taxon>Eubacteriales</taxon>
        <taxon>Peptococcaceae</taxon>
        <taxon>Candidatus Formimonas</taxon>
    </lineage>
</organism>
<dbReference type="SUPFAM" id="SSF160246">
    <property type="entry name" value="EspE N-terminal domain-like"/>
    <property type="match status" value="1"/>
</dbReference>
<dbReference type="InterPro" id="IPR007831">
    <property type="entry name" value="T2SS_GspE_N"/>
</dbReference>
<dbReference type="InterPro" id="IPR003593">
    <property type="entry name" value="AAA+_ATPase"/>
</dbReference>
<evidence type="ECO:0000313" key="5">
    <source>
        <dbReference type="EMBL" id="ATW23987.1"/>
    </source>
</evidence>
<reference evidence="5 6" key="1">
    <citation type="submission" date="2016-10" db="EMBL/GenBank/DDBJ databases">
        <title>Complete Genome Sequence of Peptococcaceae strain DCMF.</title>
        <authorList>
            <person name="Edwards R.J."/>
            <person name="Holland S.I."/>
            <person name="Deshpande N.P."/>
            <person name="Wong Y.K."/>
            <person name="Ertan H."/>
            <person name="Manefield M."/>
            <person name="Russell T.L."/>
            <person name="Lee M.J."/>
        </authorList>
    </citation>
    <scope>NUCLEOTIDE SEQUENCE [LARGE SCALE GENOMIC DNA]</scope>
    <source>
        <strain evidence="5 6">DCMF</strain>
    </source>
</reference>
<feature type="domain" description="Bacterial type II secretion system protein E" evidence="4">
    <location>
        <begin position="381"/>
        <end position="395"/>
    </location>
</feature>
<dbReference type="SMART" id="SM00382">
    <property type="entry name" value="AAA"/>
    <property type="match status" value="1"/>
</dbReference>
<dbReference type="PROSITE" id="PS00662">
    <property type="entry name" value="T2SP_E"/>
    <property type="match status" value="1"/>
</dbReference>
<dbReference type="PANTHER" id="PTHR30258">
    <property type="entry name" value="TYPE II SECRETION SYSTEM PROTEIN GSPE-RELATED"/>
    <property type="match status" value="1"/>
</dbReference>
<sequence>MANIKKKLGDLLIESRVINFAQLQEALRVQQQTGDRLGRVLVNLGYVSEQDIANVLEVQLGITQIKLGNILLLPDTIKLVPDNLIRQHRIVPIKKEGNKLTVAMVDPLNVVILDDLQIATGCIIEPVLATEREIESAVQKLFGFQDLINQAVREFEVMPSANVPTFDLDEIPDDLTEEAPTVRIVNSLFQQAIRERASDIHFEPHAEEFRVRYRIDGVLKDMMILPRQSIASILSRIKIMGEMDIAEKRIPLDGRIQIKMDRKNIDLRVSTIPTIFGEKAVIRILDKNAVVVKLDQLGFSPDILEKYRQQVKRSYGMILITGPTGSGKTTTLYSTLNEILSPEKNIITIEDPVEYVIDQINQIRVNQKSGLTFATGLRAILRQDPDIIMVGEIRDSETASIAVRAATTGHMVYSTLHTNDAAGALPRLVDMDVEPFLVASSVVAIVAQRLIRVICPICKKPYELPNDTPERRFLGIRDGVPVTLYRGTGCQQCGSTGYRGRMAIQEMLVMTQQQRKLVLARAPANELRQSAIEQGMVTITQDGIQKALIGITTIDEIMRVASTEEL</sequence>
<dbReference type="KEGG" id="fwa:DCMF_03555"/>
<dbReference type="Gene3D" id="1.10.40.70">
    <property type="match status" value="1"/>
</dbReference>
<dbReference type="Pfam" id="PF05157">
    <property type="entry name" value="MshEN"/>
    <property type="match status" value="1"/>
</dbReference>
<evidence type="ECO:0000256" key="3">
    <source>
        <dbReference type="ARBA" id="ARBA00022840"/>
    </source>
</evidence>
<dbReference type="FunFam" id="3.30.300.160:FF:000002">
    <property type="entry name" value="Type II secretion system protein E"/>
    <property type="match status" value="1"/>
</dbReference>
<dbReference type="RefSeq" id="WP_148133162.1">
    <property type="nucleotide sequence ID" value="NZ_CP017634.1"/>
</dbReference>
<name>A0A3G1KNF4_FORW1</name>
<dbReference type="FunFam" id="3.30.450.90:FF:000001">
    <property type="entry name" value="Type II secretion system ATPase GspE"/>
    <property type="match status" value="1"/>
</dbReference>
<dbReference type="OrthoDB" id="9808272at2"/>
<dbReference type="EMBL" id="CP017634">
    <property type="protein sequence ID" value="ATW23987.1"/>
    <property type="molecule type" value="Genomic_DNA"/>
</dbReference>
<dbReference type="InterPro" id="IPR037257">
    <property type="entry name" value="T2SS_E_N_sf"/>
</dbReference>
<dbReference type="FunFam" id="3.40.50.300:FF:000398">
    <property type="entry name" value="Type IV pilus assembly ATPase PilB"/>
    <property type="match status" value="1"/>
</dbReference>
<dbReference type="CDD" id="cd01129">
    <property type="entry name" value="PulE-GspE-like"/>
    <property type="match status" value="1"/>
</dbReference>
<dbReference type="Pfam" id="PF00437">
    <property type="entry name" value="T2SSE"/>
    <property type="match status" value="1"/>
</dbReference>
<keyword evidence="6" id="KW-1185">Reference proteome</keyword>
<gene>
    <name evidence="5" type="ORF">DCMF_03555</name>
</gene>
<dbReference type="GO" id="GO:0005524">
    <property type="term" value="F:ATP binding"/>
    <property type="evidence" value="ECO:0007669"/>
    <property type="project" value="UniProtKB-KW"/>
</dbReference>
<dbReference type="Gene3D" id="3.30.450.90">
    <property type="match status" value="1"/>
</dbReference>